<evidence type="ECO:0000313" key="2">
    <source>
        <dbReference type="Proteomes" id="UP001408356"/>
    </source>
</evidence>
<accession>A0ABR2UGY7</accession>
<gene>
    <name evidence="1" type="ORF">SUNI508_11664</name>
</gene>
<organism evidence="1 2">
    <name type="scientific">Seiridium unicorne</name>
    <dbReference type="NCBI Taxonomy" id="138068"/>
    <lineage>
        <taxon>Eukaryota</taxon>
        <taxon>Fungi</taxon>
        <taxon>Dikarya</taxon>
        <taxon>Ascomycota</taxon>
        <taxon>Pezizomycotina</taxon>
        <taxon>Sordariomycetes</taxon>
        <taxon>Xylariomycetidae</taxon>
        <taxon>Amphisphaeriales</taxon>
        <taxon>Sporocadaceae</taxon>
        <taxon>Seiridium</taxon>
    </lineage>
</organism>
<evidence type="ECO:0000313" key="1">
    <source>
        <dbReference type="EMBL" id="KAK9413721.1"/>
    </source>
</evidence>
<name>A0ABR2UGY7_9PEZI</name>
<dbReference type="SUPFAM" id="SSF52047">
    <property type="entry name" value="RNI-like"/>
    <property type="match status" value="1"/>
</dbReference>
<keyword evidence="2" id="KW-1185">Reference proteome</keyword>
<comment type="caution">
    <text evidence="1">The sequence shown here is derived from an EMBL/GenBank/DDBJ whole genome shotgun (WGS) entry which is preliminary data.</text>
</comment>
<protein>
    <submittedName>
        <fullName evidence="1">Uncharacterized protein</fullName>
    </submittedName>
</protein>
<reference evidence="1 2" key="1">
    <citation type="journal article" date="2024" name="J. Plant Pathol.">
        <title>Sequence and assembly of the genome of Seiridium unicorne, isolate CBS 538.82, causal agent of cypress canker disease.</title>
        <authorList>
            <person name="Scali E."/>
            <person name="Rocca G.D."/>
            <person name="Danti R."/>
            <person name="Garbelotto M."/>
            <person name="Barberini S."/>
            <person name="Baroncelli R."/>
            <person name="Emiliani G."/>
        </authorList>
    </citation>
    <scope>NUCLEOTIDE SEQUENCE [LARGE SCALE GENOMIC DNA]</scope>
    <source>
        <strain evidence="1 2">BM-138-508</strain>
    </source>
</reference>
<dbReference type="EMBL" id="JARVKF010000435">
    <property type="protein sequence ID" value="KAK9413721.1"/>
    <property type="molecule type" value="Genomic_DNA"/>
</dbReference>
<proteinExistence type="predicted"/>
<sequence length="388" mass="43581">MRFPCDRTVVLPGQLSVLWLDRNAFINVSNQPCLAKAVRVIVWDELCEVELSFVESPSRSGVNPDFYRPPSPDTVKLYDQLRLQTRELLWVPAVQQAEQDEEKLRAAEASRAIAISIFSVALKHALPKISNVHTFVFRPMDSCRRILTGENGQYPITERLIHRGVYIGYNRWTNQGCSILLDAVVKLMSDGQMPTLRQLYIADEGPYSTFVRYPPPCAAEVMLKKLTHIDLCFGIFEEEDMERLRGWLESATNLQYLQLCMGCSLNGLHLEDVGQVGTTDFLDFIRKHASTLPLDLLDSLSSKPQLASVLRPHVYRPICVYPHNDGAIPVPISEEAGALRGVVAQDSNSFSPEDLDWGRRMSGADLLPSIPTRCSSTIDGDVDMMNDK</sequence>
<dbReference type="Proteomes" id="UP001408356">
    <property type="component" value="Unassembled WGS sequence"/>
</dbReference>